<keyword evidence="1" id="KW-0472">Membrane</keyword>
<keyword evidence="2" id="KW-0732">Signal</keyword>
<keyword evidence="1" id="KW-1133">Transmembrane helix</keyword>
<dbReference type="STRING" id="1348624.GCA_001591545_00832"/>
<organism evidence="3 4">
    <name type="scientific">Lederbergia lenta</name>
    <name type="common">Bacillus lentus</name>
    <dbReference type="NCBI Taxonomy" id="1467"/>
    <lineage>
        <taxon>Bacteria</taxon>
        <taxon>Bacillati</taxon>
        <taxon>Bacillota</taxon>
        <taxon>Bacilli</taxon>
        <taxon>Bacillales</taxon>
        <taxon>Bacillaceae</taxon>
        <taxon>Lederbergia</taxon>
    </lineage>
</organism>
<dbReference type="AlphaFoldDB" id="A0A2X4VVF0"/>
<feature type="transmembrane region" description="Helical" evidence="1">
    <location>
        <begin position="367"/>
        <end position="389"/>
    </location>
</feature>
<dbReference type="PRINTS" id="PR00303">
    <property type="entry name" value="SECYTRNLCASE"/>
</dbReference>
<dbReference type="Pfam" id="PF09546">
    <property type="entry name" value="Spore_III_AE"/>
    <property type="match status" value="1"/>
</dbReference>
<evidence type="ECO:0000256" key="1">
    <source>
        <dbReference type="SAM" id="Phobius"/>
    </source>
</evidence>
<dbReference type="InterPro" id="IPR014194">
    <property type="entry name" value="Spore_III_AE"/>
</dbReference>
<gene>
    <name evidence="3" type="primary">spoIIIAE</name>
    <name evidence="3" type="ORF">NCTC4824_01753</name>
</gene>
<evidence type="ECO:0000256" key="2">
    <source>
        <dbReference type="SAM" id="SignalP"/>
    </source>
</evidence>
<dbReference type="Proteomes" id="UP000249134">
    <property type="component" value="Chromosome 1"/>
</dbReference>
<keyword evidence="1" id="KW-0812">Transmembrane</keyword>
<feature type="chain" id="PRO_5015877441" evidence="2">
    <location>
        <begin position="27"/>
        <end position="398"/>
    </location>
</feature>
<dbReference type="EMBL" id="LS483476">
    <property type="protein sequence ID" value="SQI56217.1"/>
    <property type="molecule type" value="Genomic_DNA"/>
</dbReference>
<dbReference type="KEGG" id="blen:NCTC4824_01753"/>
<feature type="transmembrane region" description="Helical" evidence="1">
    <location>
        <begin position="216"/>
        <end position="235"/>
    </location>
</feature>
<name>A0A2X4VVF0_LEDLE</name>
<dbReference type="RefSeq" id="WP_066137478.1">
    <property type="nucleotide sequence ID" value="NZ_CBCSGM010000001.1"/>
</dbReference>
<feature type="transmembrane region" description="Helical" evidence="1">
    <location>
        <begin position="138"/>
        <end position="159"/>
    </location>
</feature>
<evidence type="ECO:0000313" key="4">
    <source>
        <dbReference type="Proteomes" id="UP000249134"/>
    </source>
</evidence>
<accession>A0A2X4VVF0</accession>
<feature type="transmembrane region" description="Helical" evidence="1">
    <location>
        <begin position="314"/>
        <end position="340"/>
    </location>
</feature>
<feature type="transmembrane region" description="Helical" evidence="1">
    <location>
        <begin position="171"/>
        <end position="204"/>
    </location>
</feature>
<reference evidence="3 4" key="1">
    <citation type="submission" date="2018-06" db="EMBL/GenBank/DDBJ databases">
        <authorList>
            <consortium name="Pathogen Informatics"/>
            <person name="Doyle S."/>
        </authorList>
    </citation>
    <scope>NUCLEOTIDE SEQUENCE [LARGE SCALE GENOMIC DNA]</scope>
    <source>
        <strain evidence="3 4">NCTC4824</strain>
    </source>
</reference>
<feature type="transmembrane region" description="Helical" evidence="1">
    <location>
        <begin position="109"/>
        <end position="126"/>
    </location>
</feature>
<evidence type="ECO:0000313" key="3">
    <source>
        <dbReference type="EMBL" id="SQI56217.1"/>
    </source>
</evidence>
<sequence length="398" mass="42887">MRKNMKLILLLLACFLFFIDSENVQAIEDENEVIDPNTDYVSQQINNLGLEELTEYWDAIVSEYGSYLPESQRGSLLEFVKGDKVFSIEGWFKGLLAFTFQEVLMNAKLLGSIIMLSIFSAILQSLHNAFENGAVSKVAYSVIFMVLIIMTLNSFRIAADYAMEAIDAMSQFIFALLPLVLALIASSGGVASSAFFHPVLIFLINMSGIVIKNIVLPLLFLSTLLSITSALSGQFKVTQLSGLLQKLSVGILGIFVTILLGVISVQGAATAVADGVAIKTAKFVAGNAIPVVGRMFTDAADTVITASLLLKNTVGIAGAAIVLLIAVFPAIKILAISFIYKLAAAFMQPLGDGPVIECLNIVSKNMLYIFASLAIVSFMFFLSITILIASGNITMMVR</sequence>
<feature type="transmembrane region" description="Helical" evidence="1">
    <location>
        <begin position="247"/>
        <end position="273"/>
    </location>
</feature>
<protein>
    <submittedName>
        <fullName evidence="3">Stage III sporulation protein AE</fullName>
    </submittedName>
</protein>
<proteinExistence type="predicted"/>
<feature type="signal peptide" evidence="2">
    <location>
        <begin position="1"/>
        <end position="26"/>
    </location>
</feature>
<keyword evidence="4" id="KW-1185">Reference proteome</keyword>
<dbReference type="NCBIfam" id="TIGR02829">
    <property type="entry name" value="spore_III_AE"/>
    <property type="match status" value="1"/>
</dbReference>